<sequence>MEPTYTVTAVRHRDELEHILALQQKNLKQALSAEERHTQGFVTVQHDLSALERMHAMAPSIVAHQDGALVAYALTMPREAQALAPVLAPMFALFDSLQFRGKPLSDHRFYVMGQICVDKAHRGRGLFDRLYHQHRDHFRDRYDLIVTEVSVHNHRSMRAHERVGFETIHTYQDATDEWAVVAWDWASPRPPNAAG</sequence>
<evidence type="ECO:0000256" key="2">
    <source>
        <dbReference type="ARBA" id="ARBA00023315"/>
    </source>
</evidence>
<dbReference type="InterPro" id="IPR000182">
    <property type="entry name" value="GNAT_dom"/>
</dbReference>
<gene>
    <name evidence="4" type="ordered locus">LILAB_21960</name>
</gene>
<dbReference type="STRING" id="483219.LILAB_21960"/>
<dbReference type="Gene3D" id="3.40.630.30">
    <property type="match status" value="1"/>
</dbReference>
<proteinExistence type="predicted"/>
<dbReference type="PROSITE" id="PS51186">
    <property type="entry name" value="GNAT"/>
    <property type="match status" value="1"/>
</dbReference>
<accession>F8CIM5</accession>
<keyword evidence="2" id="KW-0012">Acyltransferase</keyword>
<dbReference type="eggNOG" id="COG1247">
    <property type="taxonomic scope" value="Bacteria"/>
</dbReference>
<evidence type="ECO:0000313" key="4">
    <source>
        <dbReference type="EMBL" id="AEI66291.1"/>
    </source>
</evidence>
<dbReference type="InterPro" id="IPR016181">
    <property type="entry name" value="Acyl_CoA_acyltransferase"/>
</dbReference>
<keyword evidence="1 4" id="KW-0808">Transferase</keyword>
<dbReference type="HOGENOM" id="CLU_118082_0_0_7"/>
<dbReference type="AlphaFoldDB" id="F8CIM5"/>
<evidence type="ECO:0000259" key="3">
    <source>
        <dbReference type="PROSITE" id="PS51186"/>
    </source>
</evidence>
<dbReference type="PANTHER" id="PTHR43072">
    <property type="entry name" value="N-ACETYLTRANSFERASE"/>
    <property type="match status" value="1"/>
</dbReference>
<dbReference type="GO" id="GO:0016747">
    <property type="term" value="F:acyltransferase activity, transferring groups other than amino-acyl groups"/>
    <property type="evidence" value="ECO:0007669"/>
    <property type="project" value="InterPro"/>
</dbReference>
<dbReference type="SUPFAM" id="SSF55729">
    <property type="entry name" value="Acyl-CoA N-acyltransferases (Nat)"/>
    <property type="match status" value="1"/>
</dbReference>
<dbReference type="Proteomes" id="UP000000488">
    <property type="component" value="Chromosome"/>
</dbReference>
<dbReference type="EMBL" id="CP002830">
    <property type="protein sequence ID" value="AEI66291.1"/>
    <property type="molecule type" value="Genomic_DNA"/>
</dbReference>
<evidence type="ECO:0000256" key="1">
    <source>
        <dbReference type="ARBA" id="ARBA00022679"/>
    </source>
</evidence>
<organism evidence="4 5">
    <name type="scientific">Myxococcus fulvus (strain ATCC BAA-855 / HW-1)</name>
    <dbReference type="NCBI Taxonomy" id="483219"/>
    <lineage>
        <taxon>Bacteria</taxon>
        <taxon>Pseudomonadati</taxon>
        <taxon>Myxococcota</taxon>
        <taxon>Myxococcia</taxon>
        <taxon>Myxococcales</taxon>
        <taxon>Cystobacterineae</taxon>
        <taxon>Myxococcaceae</taxon>
        <taxon>Myxococcus</taxon>
    </lineage>
</organism>
<dbReference type="PANTHER" id="PTHR43072:SF23">
    <property type="entry name" value="UPF0039 PROTEIN C11D3.02C"/>
    <property type="match status" value="1"/>
</dbReference>
<reference evidence="4 5" key="1">
    <citation type="journal article" date="2011" name="J. Bacteriol.">
        <title>Genome sequence of the halotolerant marine bacterium Myxococcus fulvus HW-1.</title>
        <authorList>
            <person name="Li Z.F."/>
            <person name="Li X."/>
            <person name="Liu H."/>
            <person name="Liu X."/>
            <person name="Han K."/>
            <person name="Wu Z.H."/>
            <person name="Hu W."/>
            <person name="Li F.F."/>
            <person name="Li Y.Z."/>
        </authorList>
    </citation>
    <scope>NUCLEOTIDE SEQUENCE [LARGE SCALE GENOMIC DNA]</scope>
    <source>
        <strain evidence="5">ATCC BAA-855 / HW-1</strain>
    </source>
</reference>
<dbReference type="KEGG" id="mfu:LILAB_21960"/>
<evidence type="ECO:0000313" key="5">
    <source>
        <dbReference type="Proteomes" id="UP000000488"/>
    </source>
</evidence>
<name>F8CIM5_MYXFH</name>
<feature type="domain" description="N-acetyltransferase" evidence="3">
    <location>
        <begin position="5"/>
        <end position="190"/>
    </location>
</feature>
<dbReference type="Pfam" id="PF00583">
    <property type="entry name" value="Acetyltransf_1"/>
    <property type="match status" value="1"/>
</dbReference>
<protein>
    <submittedName>
        <fullName evidence="4">Acetyltransferase</fullName>
    </submittedName>
</protein>